<comment type="similarity">
    <text evidence="2">Belongs to the ABC transporter superfamily. ABCG family. PDR (TC 3.A.1.205) subfamily.</text>
</comment>
<feature type="transmembrane region" description="Helical" evidence="10">
    <location>
        <begin position="504"/>
        <end position="526"/>
    </location>
</feature>
<evidence type="ECO:0000256" key="8">
    <source>
        <dbReference type="ARBA" id="ARBA00023136"/>
    </source>
</evidence>
<dbReference type="InterPro" id="IPR003593">
    <property type="entry name" value="AAA+_ATPase"/>
</dbReference>
<dbReference type="CDD" id="cd03232">
    <property type="entry name" value="ABCG_PDR_domain2"/>
    <property type="match status" value="1"/>
</dbReference>
<evidence type="ECO:0000256" key="1">
    <source>
        <dbReference type="ARBA" id="ARBA00004141"/>
    </source>
</evidence>
<accession>A0A8K1C8R1</accession>
<dbReference type="FunFam" id="3.40.50.300:FF:000528">
    <property type="entry name" value="ABC transporter G family member 31"/>
    <property type="match status" value="1"/>
</dbReference>
<organism evidence="12 13">
    <name type="scientific">Pythium oligandrum</name>
    <name type="common">Mycoparasitic fungus</name>
    <dbReference type="NCBI Taxonomy" id="41045"/>
    <lineage>
        <taxon>Eukaryota</taxon>
        <taxon>Sar</taxon>
        <taxon>Stramenopiles</taxon>
        <taxon>Oomycota</taxon>
        <taxon>Peronosporomycetes</taxon>
        <taxon>Pythiales</taxon>
        <taxon>Pythiaceae</taxon>
        <taxon>Pythium</taxon>
    </lineage>
</organism>
<dbReference type="InterPro" id="IPR034003">
    <property type="entry name" value="ABCG_PDR_2"/>
</dbReference>
<feature type="transmembrane region" description="Helical" evidence="10">
    <location>
        <begin position="1283"/>
        <end position="1308"/>
    </location>
</feature>
<evidence type="ECO:0000259" key="11">
    <source>
        <dbReference type="PROSITE" id="PS50893"/>
    </source>
</evidence>
<feature type="transmembrane region" description="Helical" evidence="10">
    <location>
        <begin position="1257"/>
        <end position="1276"/>
    </location>
</feature>
<keyword evidence="7 10" id="KW-1133">Transmembrane helix</keyword>
<feature type="transmembrane region" description="Helical" evidence="10">
    <location>
        <begin position="1225"/>
        <end position="1251"/>
    </location>
</feature>
<feature type="transmembrane region" description="Helical" evidence="10">
    <location>
        <begin position="582"/>
        <end position="603"/>
    </location>
</feature>
<keyword evidence="3" id="KW-0813">Transport</keyword>
<evidence type="ECO:0000256" key="2">
    <source>
        <dbReference type="ARBA" id="ARBA00006012"/>
    </source>
</evidence>
<comment type="subcellular location">
    <subcellularLocation>
        <location evidence="1">Membrane</location>
        <topology evidence="1">Multi-pass membrane protein</topology>
    </subcellularLocation>
</comment>
<evidence type="ECO:0000313" key="13">
    <source>
        <dbReference type="Proteomes" id="UP000794436"/>
    </source>
</evidence>
<feature type="domain" description="ABC transporter" evidence="11">
    <location>
        <begin position="796"/>
        <end position="1038"/>
    </location>
</feature>
<feature type="transmembrane region" description="Helical" evidence="10">
    <location>
        <begin position="615"/>
        <end position="633"/>
    </location>
</feature>
<evidence type="ECO:0000256" key="5">
    <source>
        <dbReference type="ARBA" id="ARBA00022741"/>
    </source>
</evidence>
<dbReference type="SUPFAM" id="SSF52540">
    <property type="entry name" value="P-loop containing nucleoside triphosphate hydrolases"/>
    <property type="match status" value="2"/>
</dbReference>
<dbReference type="GO" id="GO:0005524">
    <property type="term" value="F:ATP binding"/>
    <property type="evidence" value="ECO:0007669"/>
    <property type="project" value="UniProtKB-KW"/>
</dbReference>
<evidence type="ECO:0000256" key="7">
    <source>
        <dbReference type="ARBA" id="ARBA00022989"/>
    </source>
</evidence>
<evidence type="ECO:0000256" key="4">
    <source>
        <dbReference type="ARBA" id="ARBA00022692"/>
    </source>
</evidence>
<keyword evidence="13" id="KW-1185">Reference proteome</keyword>
<comment type="caution">
    <text evidence="12">The sequence shown here is derived from an EMBL/GenBank/DDBJ whole genome shotgun (WGS) entry which is preliminary data.</text>
</comment>
<dbReference type="EMBL" id="SPLM01000111">
    <property type="protein sequence ID" value="TMW58488.1"/>
    <property type="molecule type" value="Genomic_DNA"/>
</dbReference>
<keyword evidence="8 10" id="KW-0472">Membrane</keyword>
<name>A0A8K1C8R1_PYTOL</name>
<dbReference type="Proteomes" id="UP000794436">
    <property type="component" value="Unassembled WGS sequence"/>
</dbReference>
<dbReference type="GO" id="GO:0140359">
    <property type="term" value="F:ABC-type transporter activity"/>
    <property type="evidence" value="ECO:0007669"/>
    <property type="project" value="InterPro"/>
</dbReference>
<keyword evidence="5" id="KW-0547">Nucleotide-binding</keyword>
<dbReference type="Pfam" id="PF00005">
    <property type="entry name" value="ABC_tran"/>
    <property type="match status" value="2"/>
</dbReference>
<dbReference type="Pfam" id="PF19055">
    <property type="entry name" value="ABC2_membrane_7"/>
    <property type="match status" value="1"/>
</dbReference>
<dbReference type="GO" id="GO:0016020">
    <property type="term" value="C:membrane"/>
    <property type="evidence" value="ECO:0007669"/>
    <property type="project" value="UniProtKB-SubCell"/>
</dbReference>
<dbReference type="Pfam" id="PF01061">
    <property type="entry name" value="ABC2_membrane"/>
    <property type="match status" value="2"/>
</dbReference>
<feature type="transmembrane region" description="Helical" evidence="10">
    <location>
        <begin position="1403"/>
        <end position="1428"/>
    </location>
</feature>
<feature type="transmembrane region" description="Helical" evidence="10">
    <location>
        <begin position="1153"/>
        <end position="1171"/>
    </location>
</feature>
<dbReference type="InterPro" id="IPR013525">
    <property type="entry name" value="ABC2_TM"/>
</dbReference>
<dbReference type="FunFam" id="3.40.50.300:FF:000289">
    <property type="entry name" value="ABC transporter G family member 31"/>
    <property type="match status" value="1"/>
</dbReference>
<dbReference type="PANTHER" id="PTHR19241">
    <property type="entry name" value="ATP-BINDING CASSETTE TRANSPORTER"/>
    <property type="match status" value="1"/>
</dbReference>
<evidence type="ECO:0000256" key="10">
    <source>
        <dbReference type="SAM" id="Phobius"/>
    </source>
</evidence>
<dbReference type="InterPro" id="IPR043926">
    <property type="entry name" value="ABCG_dom"/>
</dbReference>
<evidence type="ECO:0000313" key="12">
    <source>
        <dbReference type="EMBL" id="TMW58488.1"/>
    </source>
</evidence>
<evidence type="ECO:0000256" key="6">
    <source>
        <dbReference type="ARBA" id="ARBA00022840"/>
    </source>
</evidence>
<dbReference type="Gene3D" id="3.40.50.300">
    <property type="entry name" value="P-loop containing nucleotide triphosphate hydrolases"/>
    <property type="match status" value="2"/>
</dbReference>
<feature type="transmembrane region" description="Helical" evidence="10">
    <location>
        <begin position="474"/>
        <end position="492"/>
    </location>
</feature>
<proteinExistence type="inferred from homology"/>
<keyword evidence="6" id="KW-0067">ATP-binding</keyword>
<dbReference type="SMART" id="SM00382">
    <property type="entry name" value="AAA"/>
    <property type="match status" value="2"/>
</dbReference>
<reference evidence="12" key="1">
    <citation type="submission" date="2019-03" db="EMBL/GenBank/DDBJ databases">
        <title>Long read genome sequence of the mycoparasitic Pythium oligandrum ATCC 38472 isolated from sugarbeet rhizosphere.</title>
        <authorList>
            <person name="Gaulin E."/>
        </authorList>
    </citation>
    <scope>NUCLEOTIDE SEQUENCE</scope>
    <source>
        <strain evidence="12">ATCC 38472_TT</strain>
    </source>
</reference>
<protein>
    <recommendedName>
        <fullName evidence="11">ABC transporter domain-containing protein</fullName>
    </recommendedName>
</protein>
<feature type="domain" description="ABC transporter" evidence="11">
    <location>
        <begin position="105"/>
        <end position="371"/>
    </location>
</feature>
<evidence type="ECO:0000256" key="9">
    <source>
        <dbReference type="SAM" id="MobiDB-lite"/>
    </source>
</evidence>
<dbReference type="GO" id="GO:0016887">
    <property type="term" value="F:ATP hydrolysis activity"/>
    <property type="evidence" value="ECO:0007669"/>
    <property type="project" value="InterPro"/>
</dbReference>
<feature type="transmembrane region" description="Helical" evidence="10">
    <location>
        <begin position="705"/>
        <end position="726"/>
    </location>
</feature>
<keyword evidence="4 10" id="KW-0812">Transmembrane</keyword>
<feature type="compositionally biased region" description="Polar residues" evidence="9">
    <location>
        <begin position="14"/>
        <end position="25"/>
    </location>
</feature>
<dbReference type="InterPro" id="IPR003439">
    <property type="entry name" value="ABC_transporter-like_ATP-bd"/>
</dbReference>
<dbReference type="InterPro" id="IPR027417">
    <property type="entry name" value="P-loop_NTPase"/>
</dbReference>
<gene>
    <name evidence="12" type="ORF">Poli38472_010047</name>
</gene>
<evidence type="ECO:0000256" key="3">
    <source>
        <dbReference type="ARBA" id="ARBA00022448"/>
    </source>
</evidence>
<feature type="transmembrane region" description="Helical" evidence="10">
    <location>
        <begin position="1183"/>
        <end position="1204"/>
    </location>
</feature>
<sequence>MNTTLELGEPPPSSDSTASNPSVGYTNGHEMMANGPQALHQDIATKVELALGRAFPQMEVRFKDLSLTADLVTAHEHHKGLTPTNGVRATDDELPTLPNHVLKTIAKVTTKKTTVQKHILKNVCGVFKPGTLTLILGQSGSGKSALMKILSGRFPLDKRITMTGDITYNGLPRHELVERLPRYVAYVTQRDEHFPTLTVRETLEFAHECCGANLPKRAEAHLSRGTPEENAAAIDAAKHTFHYFPDIVTQTLGLTDCQHTLVGDSLLRGISGGERKRLTTGEMSFGVRYVTFMDEITTGLDSAAAFDIIDTERSMAKKLHKTVIISLLQPSPEMFALFDNVLLLHEGEMMYHGSRDKVLGYFESLGFKCPPRRDVADFLCDLGTPQQEQYEVHRSGSGFDSPPRTPTEFAKLFRESSVFRDMLEEVDAPLEPALLMDVETHILPMPTFYQGFWPSTWTVTKRQARLLWRNRPFLIGRAMLVAIMGLIFSTVFNNLDMSNVQVVIGVLFASVLFLGLGQTAMLTTFFQARTVFYKQRAANFYRTSSYVLAASVSQLPLALAESLIFGSLVYWNCGFVSEAGTFIIFELYLMLTILVFLALFFFISSIAPSLHLAKPLAMVCVLIFILFAGFVVPKEQIPDYLQWVYWLDPVAYAVRALAVSQYRSSTYDVCEFNNVTYCTPTFGGKTMGEYSLGLFDVPANESWTGLGYVFLVGAYIFFTILAWIVLEFKRYERPEHITLPKDLDTVEGNSTDSGASDTETVDYLRVMTPKNSAAPQEIVLEVRGSLSSRSLARVTVAFQDLWYSVPVPDGGKDEYIDLLKGITGYALPGTITALMGSSGAGKTTLMDVIAGRKTGGKIRGKIFLNGYEASDLAIRRCTGYCEQMDIHSEAATFREALTFSAFLRQAATVPDSHKYDTVEECLDLLDMHDIADHIIRGSSMEQHKRLTIGVELAAEPSVLFLDEPTSGLDARSAKVIMDGVRKIADTGRTILCTIHQPSSEVFHLFDRLLLLKRGGETVYFGPLGFEGQTMIEYFEALPGTKKIEDGYNPSAWMLEVIGAGVAGGDSAAATPTKHIKDDDGHSMDVNYVEAYRQSAMKSEFLDTKLQEKGLFEPSHTAAQVTYAKKRAATNWVQLLFLFDRFFTVFWRTPSYNITRFAIAGFLGILFGIVYVDSEYTSYQGINGGIGMVFMATTFIGMVAMISVLPLAFEERAAFYRERAAQTYNAFWYFVCFTVVEIPYSFVTALLFTVIFYPMVGFASFSHAAFYWLTLSLHILFQAYLGQFLIFAFPSIEVAAVVGVLFNAIWLMFEGFNPPAINIPRGYKWLYTITPPRYSFAVLVGMVFGECSDEHIEQMKVAQAMNVTGDISEWSLGCQVLTNAPAAIGKVPIKVYIEHVFGIKHAHIMQYFGIFVGTIVLFRVLTAFAMRYINHQKR</sequence>
<feature type="region of interest" description="Disordered" evidence="9">
    <location>
        <begin position="1"/>
        <end position="32"/>
    </location>
</feature>
<dbReference type="PROSITE" id="PS50893">
    <property type="entry name" value="ABC_TRANSPORTER_2"/>
    <property type="match status" value="2"/>
</dbReference>
<dbReference type="OrthoDB" id="66620at2759"/>